<sequence length="68" mass="8129">LPRQTLNAQTEARKSENIKKEDVGSRLVENSRDPEKVKSPYRWYPMPQWQELVTLLWRFTDCDHARVS</sequence>
<accession>A0A699W7H5</accession>
<name>A0A699W7H5_TANCI</name>
<evidence type="ECO:0000313" key="2">
    <source>
        <dbReference type="EMBL" id="GFD43485.1"/>
    </source>
</evidence>
<protein>
    <submittedName>
        <fullName evidence="2">Uncharacterized protein</fullName>
    </submittedName>
</protein>
<dbReference type="AlphaFoldDB" id="A0A699W7H5"/>
<feature type="compositionally biased region" description="Basic and acidic residues" evidence="1">
    <location>
        <begin position="11"/>
        <end position="33"/>
    </location>
</feature>
<reference evidence="2" key="1">
    <citation type="journal article" date="2019" name="Sci. Rep.">
        <title>Draft genome of Tanacetum cinerariifolium, the natural source of mosquito coil.</title>
        <authorList>
            <person name="Yamashiro T."/>
            <person name="Shiraishi A."/>
            <person name="Satake H."/>
            <person name="Nakayama K."/>
        </authorList>
    </citation>
    <scope>NUCLEOTIDE SEQUENCE</scope>
</reference>
<gene>
    <name evidence="2" type="ORF">Tci_915454</name>
</gene>
<organism evidence="2">
    <name type="scientific">Tanacetum cinerariifolium</name>
    <name type="common">Dalmatian daisy</name>
    <name type="synonym">Chrysanthemum cinerariifolium</name>
    <dbReference type="NCBI Taxonomy" id="118510"/>
    <lineage>
        <taxon>Eukaryota</taxon>
        <taxon>Viridiplantae</taxon>
        <taxon>Streptophyta</taxon>
        <taxon>Embryophyta</taxon>
        <taxon>Tracheophyta</taxon>
        <taxon>Spermatophyta</taxon>
        <taxon>Magnoliopsida</taxon>
        <taxon>eudicotyledons</taxon>
        <taxon>Gunneridae</taxon>
        <taxon>Pentapetalae</taxon>
        <taxon>asterids</taxon>
        <taxon>campanulids</taxon>
        <taxon>Asterales</taxon>
        <taxon>Asteraceae</taxon>
        <taxon>Asteroideae</taxon>
        <taxon>Anthemideae</taxon>
        <taxon>Anthemidinae</taxon>
        <taxon>Tanacetum</taxon>
    </lineage>
</organism>
<proteinExistence type="predicted"/>
<dbReference type="EMBL" id="BKCJ011598414">
    <property type="protein sequence ID" value="GFD43485.1"/>
    <property type="molecule type" value="Genomic_DNA"/>
</dbReference>
<comment type="caution">
    <text evidence="2">The sequence shown here is derived from an EMBL/GenBank/DDBJ whole genome shotgun (WGS) entry which is preliminary data.</text>
</comment>
<feature type="region of interest" description="Disordered" evidence="1">
    <location>
        <begin position="1"/>
        <end position="33"/>
    </location>
</feature>
<evidence type="ECO:0000256" key="1">
    <source>
        <dbReference type="SAM" id="MobiDB-lite"/>
    </source>
</evidence>
<feature type="non-terminal residue" evidence="2">
    <location>
        <position position="1"/>
    </location>
</feature>
<feature type="compositionally biased region" description="Polar residues" evidence="1">
    <location>
        <begin position="1"/>
        <end position="10"/>
    </location>
</feature>